<dbReference type="CDD" id="cd00609">
    <property type="entry name" value="AAT_like"/>
    <property type="match status" value="1"/>
</dbReference>
<dbReference type="EMBL" id="JACOPO010000008">
    <property type="protein sequence ID" value="MBC5723347.1"/>
    <property type="molecule type" value="Genomic_DNA"/>
</dbReference>
<dbReference type="RefSeq" id="WP_147572625.1">
    <property type="nucleotide sequence ID" value="NZ_JACOPO010000008.1"/>
</dbReference>
<dbReference type="InterPro" id="IPR015421">
    <property type="entry name" value="PyrdxlP-dep_Trfase_major"/>
</dbReference>
<evidence type="ECO:0000256" key="4">
    <source>
        <dbReference type="ARBA" id="ARBA00022679"/>
    </source>
</evidence>
<evidence type="ECO:0000259" key="6">
    <source>
        <dbReference type="Pfam" id="PF00155"/>
    </source>
</evidence>
<comment type="cofactor">
    <cofactor evidence="1">
        <name>pyridoxal 5'-phosphate</name>
        <dbReference type="ChEBI" id="CHEBI:597326"/>
    </cofactor>
</comment>
<keyword evidence="8" id="KW-1185">Reference proteome</keyword>
<dbReference type="PANTHER" id="PTHR46383:SF1">
    <property type="entry name" value="ASPARTATE AMINOTRANSFERASE"/>
    <property type="match status" value="1"/>
</dbReference>
<comment type="similarity">
    <text evidence="2">Belongs to the class-I pyridoxal-phosphate-dependent aminotransferase family.</text>
</comment>
<dbReference type="NCBIfam" id="NF004854">
    <property type="entry name" value="PRK06207.1"/>
    <property type="match status" value="1"/>
</dbReference>
<dbReference type="GO" id="GO:0006520">
    <property type="term" value="P:amino acid metabolic process"/>
    <property type="evidence" value="ECO:0007669"/>
    <property type="project" value="InterPro"/>
</dbReference>
<name>A0A8J6JBD8_9FIRM</name>
<organism evidence="7 8">
    <name type="scientific">Flintibacter hominis</name>
    <dbReference type="NCBI Taxonomy" id="2763048"/>
    <lineage>
        <taxon>Bacteria</taxon>
        <taxon>Bacillati</taxon>
        <taxon>Bacillota</taxon>
        <taxon>Clostridia</taxon>
        <taxon>Eubacteriales</taxon>
        <taxon>Flintibacter</taxon>
    </lineage>
</organism>
<proteinExistence type="inferred from homology"/>
<sequence length="405" mass="44648">MDYITEKFSKLGCDNAPGQETLQKQEALPMEGDPIPGTPVDFSHGDVDAHKPIPGSLEKFVEGYVVGGGHQAYTEYRGKSDIRAYLAQKLTEFSGAPVDAASELILTPGTQGALFLAMGSLIGRGDKVAIIEPDYFANRKLVEFFDGELVPVPIHWKDVDRYSGLDLEALEKAFQSGVKVFLYSNPNNPTGVIYSPEEVAAIGRLAKKYNVAVIADELYSRQLFDKDQPYTHLRALEEKPDTLITIIGPSKTESLSGFRLGVAYGSAHIITRMEKLQAIVSLRTAGYCQSAYLSWFSEPDGWMEKRVADHKAIRDDLLKVVAKYPGCWARPTEGGSYIFLQLPALKVTLDQFVKLCRAQAAVTVTPGTEFGPQFTDSVRLNFSQDHQAAVAAVERICQMAQRYHA</sequence>
<dbReference type="SUPFAM" id="SSF53383">
    <property type="entry name" value="PLP-dependent transferases"/>
    <property type="match status" value="1"/>
</dbReference>
<evidence type="ECO:0000256" key="5">
    <source>
        <dbReference type="ARBA" id="ARBA00022898"/>
    </source>
</evidence>
<keyword evidence="5" id="KW-0663">Pyridoxal phosphate</keyword>
<keyword evidence="3 7" id="KW-0032">Aminotransferase</keyword>
<dbReference type="GO" id="GO:0008483">
    <property type="term" value="F:transaminase activity"/>
    <property type="evidence" value="ECO:0007669"/>
    <property type="project" value="UniProtKB-KW"/>
</dbReference>
<dbReference type="GO" id="GO:0030170">
    <property type="term" value="F:pyridoxal phosphate binding"/>
    <property type="evidence" value="ECO:0007669"/>
    <property type="project" value="InterPro"/>
</dbReference>
<dbReference type="AlphaFoldDB" id="A0A8J6JBD8"/>
<evidence type="ECO:0000256" key="1">
    <source>
        <dbReference type="ARBA" id="ARBA00001933"/>
    </source>
</evidence>
<evidence type="ECO:0000313" key="8">
    <source>
        <dbReference type="Proteomes" id="UP000628736"/>
    </source>
</evidence>
<evidence type="ECO:0000313" key="7">
    <source>
        <dbReference type="EMBL" id="MBC5723347.1"/>
    </source>
</evidence>
<reference evidence="7" key="1">
    <citation type="submission" date="2020-08" db="EMBL/GenBank/DDBJ databases">
        <title>Genome public.</title>
        <authorList>
            <person name="Liu C."/>
            <person name="Sun Q."/>
        </authorList>
    </citation>
    <scope>NUCLEOTIDE SEQUENCE</scope>
    <source>
        <strain evidence="7">NSJ-23</strain>
    </source>
</reference>
<dbReference type="InterPro" id="IPR050596">
    <property type="entry name" value="AspAT/PAT-like"/>
</dbReference>
<protein>
    <submittedName>
        <fullName evidence="7">Pyridoxal phosphate-dependent aminotransferase</fullName>
    </submittedName>
</protein>
<comment type="caution">
    <text evidence="7">The sequence shown here is derived from an EMBL/GenBank/DDBJ whole genome shotgun (WGS) entry which is preliminary data.</text>
</comment>
<dbReference type="Gene3D" id="3.90.1150.10">
    <property type="entry name" value="Aspartate Aminotransferase, domain 1"/>
    <property type="match status" value="2"/>
</dbReference>
<gene>
    <name evidence="7" type="ORF">H8S11_11060</name>
</gene>
<dbReference type="InterPro" id="IPR004839">
    <property type="entry name" value="Aminotransferase_I/II_large"/>
</dbReference>
<dbReference type="Proteomes" id="UP000628736">
    <property type="component" value="Unassembled WGS sequence"/>
</dbReference>
<keyword evidence="4" id="KW-0808">Transferase</keyword>
<dbReference type="PANTHER" id="PTHR46383">
    <property type="entry name" value="ASPARTATE AMINOTRANSFERASE"/>
    <property type="match status" value="1"/>
</dbReference>
<dbReference type="InterPro" id="IPR015422">
    <property type="entry name" value="PyrdxlP-dep_Trfase_small"/>
</dbReference>
<dbReference type="Pfam" id="PF00155">
    <property type="entry name" value="Aminotran_1_2"/>
    <property type="match status" value="1"/>
</dbReference>
<dbReference type="Gene3D" id="3.40.640.10">
    <property type="entry name" value="Type I PLP-dependent aspartate aminotransferase-like (Major domain)"/>
    <property type="match status" value="1"/>
</dbReference>
<dbReference type="InterPro" id="IPR015424">
    <property type="entry name" value="PyrdxlP-dep_Trfase"/>
</dbReference>
<evidence type="ECO:0000256" key="2">
    <source>
        <dbReference type="ARBA" id="ARBA00007441"/>
    </source>
</evidence>
<accession>A0A8J6JBD8</accession>
<evidence type="ECO:0000256" key="3">
    <source>
        <dbReference type="ARBA" id="ARBA00022576"/>
    </source>
</evidence>
<feature type="domain" description="Aminotransferase class I/classII large" evidence="6">
    <location>
        <begin position="65"/>
        <end position="396"/>
    </location>
</feature>